<dbReference type="Proteomes" id="UP000823775">
    <property type="component" value="Unassembled WGS sequence"/>
</dbReference>
<comment type="caution">
    <text evidence="2">The sequence shown here is derived from an EMBL/GenBank/DDBJ whole genome shotgun (WGS) entry which is preliminary data.</text>
</comment>
<feature type="region of interest" description="Disordered" evidence="1">
    <location>
        <begin position="1"/>
        <end position="25"/>
    </location>
</feature>
<evidence type="ECO:0000256" key="1">
    <source>
        <dbReference type="SAM" id="MobiDB-lite"/>
    </source>
</evidence>
<name>A0ABS8URK2_DATST</name>
<evidence type="ECO:0000313" key="2">
    <source>
        <dbReference type="EMBL" id="MCD9561541.1"/>
    </source>
</evidence>
<gene>
    <name evidence="2" type="ORF">HAX54_020707</name>
</gene>
<sequence length="103" mass="11814">MDLDKEKTSEESPSFRKKVESSTSGLRRDMMSFFSRTLEEYPSRIRSIDLASLSDEYILNGDLRKDEEEEEIRKSPSLCPTGDLPVCWPMLHLIEGLRASSNV</sequence>
<proteinExistence type="predicted"/>
<dbReference type="EMBL" id="JACEIK010002496">
    <property type="protein sequence ID" value="MCD9561541.1"/>
    <property type="molecule type" value="Genomic_DNA"/>
</dbReference>
<evidence type="ECO:0000313" key="3">
    <source>
        <dbReference type="Proteomes" id="UP000823775"/>
    </source>
</evidence>
<keyword evidence="3" id="KW-1185">Reference proteome</keyword>
<accession>A0ABS8URK2</accession>
<organism evidence="2 3">
    <name type="scientific">Datura stramonium</name>
    <name type="common">Jimsonweed</name>
    <name type="synonym">Common thornapple</name>
    <dbReference type="NCBI Taxonomy" id="4076"/>
    <lineage>
        <taxon>Eukaryota</taxon>
        <taxon>Viridiplantae</taxon>
        <taxon>Streptophyta</taxon>
        <taxon>Embryophyta</taxon>
        <taxon>Tracheophyta</taxon>
        <taxon>Spermatophyta</taxon>
        <taxon>Magnoliopsida</taxon>
        <taxon>eudicotyledons</taxon>
        <taxon>Gunneridae</taxon>
        <taxon>Pentapetalae</taxon>
        <taxon>asterids</taxon>
        <taxon>lamiids</taxon>
        <taxon>Solanales</taxon>
        <taxon>Solanaceae</taxon>
        <taxon>Solanoideae</taxon>
        <taxon>Datureae</taxon>
        <taxon>Datura</taxon>
    </lineage>
</organism>
<protein>
    <submittedName>
        <fullName evidence="2">Uncharacterized protein</fullName>
    </submittedName>
</protein>
<reference evidence="2 3" key="1">
    <citation type="journal article" date="2021" name="BMC Genomics">
        <title>Datura genome reveals duplications of psychoactive alkaloid biosynthetic genes and high mutation rate following tissue culture.</title>
        <authorList>
            <person name="Rajewski A."/>
            <person name="Carter-House D."/>
            <person name="Stajich J."/>
            <person name="Litt A."/>
        </authorList>
    </citation>
    <scope>NUCLEOTIDE SEQUENCE [LARGE SCALE GENOMIC DNA]</scope>
    <source>
        <strain evidence="2">AR-01</strain>
    </source>
</reference>